<name>A0ACC0GAT4_9ERIC</name>
<organism evidence="1 2">
    <name type="scientific">Camellia lanceoleosa</name>
    <dbReference type="NCBI Taxonomy" id="1840588"/>
    <lineage>
        <taxon>Eukaryota</taxon>
        <taxon>Viridiplantae</taxon>
        <taxon>Streptophyta</taxon>
        <taxon>Embryophyta</taxon>
        <taxon>Tracheophyta</taxon>
        <taxon>Spermatophyta</taxon>
        <taxon>Magnoliopsida</taxon>
        <taxon>eudicotyledons</taxon>
        <taxon>Gunneridae</taxon>
        <taxon>Pentapetalae</taxon>
        <taxon>asterids</taxon>
        <taxon>Ericales</taxon>
        <taxon>Theaceae</taxon>
        <taxon>Camellia</taxon>
    </lineage>
</organism>
<keyword evidence="2" id="KW-1185">Reference proteome</keyword>
<comment type="caution">
    <text evidence="1">The sequence shown here is derived from an EMBL/GenBank/DDBJ whole genome shotgun (WGS) entry which is preliminary data.</text>
</comment>
<reference evidence="1 2" key="1">
    <citation type="journal article" date="2022" name="Plant J.">
        <title>Chromosome-level genome of Camellia lanceoleosa provides a valuable resource for understanding genome evolution and self-incompatibility.</title>
        <authorList>
            <person name="Gong W."/>
            <person name="Xiao S."/>
            <person name="Wang L."/>
            <person name="Liao Z."/>
            <person name="Chang Y."/>
            <person name="Mo W."/>
            <person name="Hu G."/>
            <person name="Li W."/>
            <person name="Zhao G."/>
            <person name="Zhu H."/>
            <person name="Hu X."/>
            <person name="Ji K."/>
            <person name="Xiang X."/>
            <person name="Song Q."/>
            <person name="Yuan D."/>
            <person name="Jin S."/>
            <person name="Zhang L."/>
        </authorList>
    </citation>
    <scope>NUCLEOTIDE SEQUENCE [LARGE SCALE GENOMIC DNA]</scope>
    <source>
        <strain evidence="1">SQ_2022a</strain>
    </source>
</reference>
<evidence type="ECO:0000313" key="2">
    <source>
        <dbReference type="Proteomes" id="UP001060215"/>
    </source>
</evidence>
<proteinExistence type="predicted"/>
<accession>A0ACC0GAT4</accession>
<sequence length="118" mass="13289">MLCLIESFGTPAFRYFGFLDNLPERVSYLTGEPTMLKSTEDADQGFSHLRRDRPTVIYSSNKKLLYSNLNLKEEEAAREEQEAMEKIAILASLTAKKTATHKYGQLLWAAVGKGSVIK</sequence>
<dbReference type="EMBL" id="CM045767">
    <property type="protein sequence ID" value="KAI7997949.1"/>
    <property type="molecule type" value="Genomic_DNA"/>
</dbReference>
<evidence type="ECO:0000313" key="1">
    <source>
        <dbReference type="EMBL" id="KAI7997949.1"/>
    </source>
</evidence>
<protein>
    <submittedName>
        <fullName evidence="1">DNA damage-binding protein 1</fullName>
    </submittedName>
</protein>
<gene>
    <name evidence="1" type="ORF">LOK49_LG10G01392</name>
</gene>
<dbReference type="Proteomes" id="UP001060215">
    <property type="component" value="Chromosome 10"/>
</dbReference>